<feature type="domain" description="DUF7507" evidence="5">
    <location>
        <begin position="1575"/>
        <end position="1670"/>
    </location>
</feature>
<feature type="domain" description="DUF7507" evidence="5">
    <location>
        <begin position="3040"/>
        <end position="3148"/>
    </location>
</feature>
<feature type="domain" description="DUF7507" evidence="5">
    <location>
        <begin position="531"/>
        <end position="623"/>
    </location>
</feature>
<dbReference type="Pfam" id="PF24514">
    <property type="entry name" value="SpaA_4"/>
    <property type="match status" value="1"/>
</dbReference>
<dbReference type="RefSeq" id="WP_049834117.1">
    <property type="nucleotide sequence ID" value="NZ_CP012160.1"/>
</dbReference>
<feature type="region of interest" description="Disordered" evidence="1">
    <location>
        <begin position="3271"/>
        <end position="3306"/>
    </location>
</feature>
<feature type="domain" description="DUF7507" evidence="5">
    <location>
        <begin position="3315"/>
        <end position="3423"/>
    </location>
</feature>
<gene>
    <name evidence="7" type="ORF">OSB_12000</name>
</gene>
<feature type="domain" description="DUF7507" evidence="5">
    <location>
        <begin position="1102"/>
        <end position="1207"/>
    </location>
</feature>
<dbReference type="OrthoDB" id="9773411at2"/>
<dbReference type="InterPro" id="IPR051172">
    <property type="entry name" value="Chlamydia_OmcB"/>
</dbReference>
<evidence type="ECO:0000259" key="6">
    <source>
        <dbReference type="Pfam" id="PF24514"/>
    </source>
</evidence>
<evidence type="ECO:0000256" key="2">
    <source>
        <dbReference type="SAM" id="SignalP"/>
    </source>
</evidence>
<dbReference type="KEGG" id="otm:OSB_12000"/>
<dbReference type="Pfam" id="PF24346">
    <property type="entry name" value="DUF7507"/>
    <property type="match status" value="25"/>
</dbReference>
<evidence type="ECO:0000259" key="4">
    <source>
        <dbReference type="Pfam" id="PF19403"/>
    </source>
</evidence>
<feature type="domain" description="DUF7507" evidence="5">
    <location>
        <begin position="982"/>
        <end position="1088"/>
    </location>
</feature>
<evidence type="ECO:0000313" key="7">
    <source>
        <dbReference type="EMBL" id="AKS45755.1"/>
    </source>
</evidence>
<feature type="signal peptide" evidence="2">
    <location>
        <begin position="1"/>
        <end position="18"/>
    </location>
</feature>
<feature type="compositionally biased region" description="Acidic residues" evidence="1">
    <location>
        <begin position="3148"/>
        <end position="3158"/>
    </location>
</feature>
<feature type="domain" description="DUF7507" evidence="5">
    <location>
        <begin position="2073"/>
        <end position="2178"/>
    </location>
</feature>
<feature type="domain" description="DUF7507" evidence="5">
    <location>
        <begin position="2928"/>
        <end position="3026"/>
    </location>
</feature>
<protein>
    <submittedName>
        <fullName evidence="7">Uncharacterized protein</fullName>
    </submittedName>
</protein>
<feature type="domain" description="DUF7507" evidence="5">
    <location>
        <begin position="880"/>
        <end position="968"/>
    </location>
</feature>
<feature type="domain" description="DUF7507" evidence="5">
    <location>
        <begin position="761"/>
        <end position="860"/>
    </location>
</feature>
<dbReference type="PANTHER" id="PTHR34819">
    <property type="entry name" value="LARGE CYSTEINE-RICH PERIPLASMIC PROTEIN OMCB"/>
    <property type="match status" value="1"/>
</dbReference>
<sequence length="3928" mass="405131">MRAIFLAAPFFLPTATLSQTTQTGPLPYTLPSCSAKDAGAVSVANVQIVGSCGSPSDTVDVSFDYSFFTNSNRYDFRFGLSTPSGGTEQVFYQECAHSALGITPDDPADPSAGSSIFDDIDGDGDCGDVYGGTPGTAGTVSFTMSCDPLGTGAVDPNLMVSPVLDWVQRVGDNKDWEFEGPKCRIGDADGLARFTIPTAAAISSISKISNGDTGTFDYSVSNAEINSATGGNTSSITTTTSGTSATDGLEFLIQDLADPFVLTETLPSGWEVTDISCTRNGVESIGTFSEATASLTIAGGTLDVGDDIACTITNSLPSDPVLTLQKTVVNDNDGTAVPSEWTLTATGPTVLSGATGISGTVTAGDYSLSEAGPTGYTQTDLVCTGGSDTDLTDGLTLAAGEAVTCTFTNNDDAVPLSSLTIVKTLESGANPITADTDELVYSYELTNDGNTQLNTLAVSDDKVDVVCPVVTLDPGDSVTCTSIADPYDVLQSDIDDGGVTNTASATAVAANGDTIISPEVSLTVPATQTSELSLVKASDPDPVLAADFFDGATVDYVYTVTNDGNVTITDAVTITDDKFGSLITCPPGDIAPGDSIECRETYMITGADVAAGTVVNVASASDGNVTSNTDSVAIPQDGAPGITLDKVADTPSYDDLADTITYTFTVTNSGETPIASSQPITIDDPLIGAPFTCSEQPLNLFPVSSGSTPNSFSCTRTYGPVSQGDIDTGQVDNTASASFEVGGLTVTSPSSSATVLANIVPQLSLVKEGLPVSGIHHRYQTLGEEIEYTFAVTNDGTQTLTSVVVTDPLIPTLSCTITDLAPGATDSSCTGGYFVTQEDVDLGEIVNTANALGTSPTGLTETATDVHTIRMRPAFRTSILELDKSASTTSFTTVGETINYAIEVTNAGTLTLENVVITDATLGLTCNIGTLAPLASDDSCVGTYEITQADIDAGSVFNEATASATDAASVMSDVTVTGPTRTPSFTIEKTASDDTEVAEGTIVTYSHVVTNDGTVTLTDITLTDTHTSAGGTQSLTFSPSNVIATLAPGDSVTLTTVYVITQDDIDAGADVTNTVSATATPPSGTTVDPVTSSEVVDLEDIAPSISVVKTESDGTASFDNLDTPPTTETFTFEVTNDGNVTLEGFVLTDDLTGFSCTLPDLAPGASTTTCDTGAPALSTIYTVQQEDVDRGSFSNTVTVTDGTTTATDTVSLLGPAQLPLLDMTKTATSGANFSDVGDVIEYDYVVTNTGNMTLTAAITVADDKTTVTCPVLPAAGLPPLQSITCTSTYAVNQDDLDAGVVTNDATATIRQTVVPSLTHPTGTAEVSSAEVTEMVTAFQDPGLEIAKSIAPGTPSTYSATDDIVTFQFVVTNSGNVTLTDTVTVTDLNLDPTTLTCPAVGPVDIAPGDTVTCTATWSPEQGNINDGSFTNSATAATTFGTDPVVTPVPATAIATAIQTPEMEMVKVLTGLQEPAPGSAPTTTFASGNVALYSYTITNTGNTTLTSPITIEDNLIGTINCPLVDLAPTDAPMVCTASYTITTDDVELGSVTNIATATDGGGTESPPADETVPGDSNPSMSMLKEADVATFSAVDDPIVYTYTVTNTSIGVETSPGVFLRPAFENPITITDDKFPGVDIACLPTADNRLSPDEETTCTATYFVTQDDLDAVQGDGAGGLTSAFVTNNAIAETEFTATTTVVSPAQTVTVDGSAEPELTTAKDMTDGPAEAAVGDVLGYTITTTNTGNQRVSGITVNDPLIPTLTCTIDGTSVTSPFTLEAGLNGAGEELVCVGTYEVTQDDIDAQVALENTATAEGSSPDGTLVQPDPAVHEQDLITDTGAVSVEKNLTPGSAATYTDAGQPVSFTITVTNSGDVTLRDIVVTDDFPDGSTASCTIAGPLAPDESDSSCIFVYQIQQEDIDAGELTNVASAVGTPVTPGAEDVTGEDDIEVDGPDFEPELTVNKTTEATEFSFEGEQIDYTYVIANTGNVTIFDQPTLSDDKIPTGLICDDIPADGFEPSDFITCTGSYTVTQEDVDDADENGLTNIATVTAPNDYGTSPIEATDSVTLPAVRDPEMTVTKVASDTTDVEAGDTITYTYTVTNTGNVTLEPVTLVDNHTSAAGADLPLAIEDGGIIATMAPDDVVVLEATYIVTQADIDAGADLTNTVTATPTPPSGTTLDPVTADETVTVEAADPSLVALKTLSVEPDPVAPTTTVTFEITVQNDGNVSLTAPVLTDTLTRLDTTVVMPAPIPAYASGDSATTGTAGTLDVGEIWTYTVSHVITQDDIDAGGLSNSVLAEATDPFGTDVEDTSDDGTGAGSKPTPFPIDYEPAVEGLKTILSGTTAVDETVIFEITIENTGNVTLNSVAVASDTLTRADGTPLTLTTPPAFVSADQNSVEGTLLVGEIATYQATYVLTQEDIDAGGIVNTATVTGNDPSGGSASDVTDNGTGGGDDPTELDIAAEPEISMIKTLLSGGPTYNAVDQELVFNFAVTNEGNITLTDPITINDAMITGAVPAQAITCDPTPLAPGDTLNCTGSYFVTQEDIDDGSITNSATALSDESDETTPAEVTVPALQEPELELLKVADDMPADEFFVGAIASYTYTVTNTGNVTITDPITISDNKIDSADISCPTFPSTGIAPDGTYVCTATYEVTVDDNTLSVVTNNATATDGTTTSPTASETIPNDGTPALNTVKTLFAVNGDEAATMFDTVGDILTYEFTVTNTGEVSFSNDVLVVDPMIVESPITCFTSTTVGPDADPDFRSDEVVTCQGTYEVTQDDLDAGEVFNEATAQTSFGDLPTTVESPAGSETTPADPAPLIELVKSVETLPVTAVDQVLTYTLTITNTGNQTLTNISATDILLPDLTCEVDELAVDAELICSDTYIVTQDDIDSETLVNTASVSAVDPQGEEVLGGDEIITRMPDAEPSFVLSKTANPDPFGAVGTSVLYTFTATNDGTVTLFDVTITDDIVDPAYSCTIARLNVGANDNSCTLSYEVTQEDVDAGEIINVANATATDPFETEVPATATNTAEGPDAEPALVAVKTASVGGTTVGSEITYTLTVENTGNVSLNTPTIVDTMTRNNGQVVSLDAPFEYQSGDTDDDDEVDVTETWVYTATYTLGQADLNAGGLSNSVDVTATARDDTEAFDTSDDGDNSDGNTTDDPTEVPIVQGPAINTVKTIVPRDPTLGNPAPGELITYVITATNIGNVTLTDHTITDSITRADGGVATGVTTGPTLTSGNADGIDPGEAWVWSFTYEITQDDVDAGGLVNTATAGGSDPSGDPVTDQSDNGDDTDGNSEDDDTLFAIIPVPALTVVKEFVSVGDAALEQVEFLITVTNTGEATLRDVVIVDTMTNNDGTVLDPVTVAVVSPGDPALLAVDGILTYRVTYTLTQADVDSGGVSNTATATGVAPNGTSVSDVSDIPNGGDGSTPTPAPITQIDTMEATKVASTPTRIAPNIFEVTFTMTLTNLGNVTQTNLVLEDDLTAFVSPATLSSVATPVLKDFTTGTANLGYNGTSDIVMASAGTSLAPGATGTIELTVTYDVTNGQPEGSNVFSATSDRITSAVSATATVIAGADPDILAVKTVTPDRATVGQTVTYTMLFTNNLATDEANLTLVDAMPAGLTYTPDSATYNGAASPQPDVAGRTLTWPDVTIAAGETVTITVQARVSDGGLGDIVNEAYVLDPSGARVSNVASATLRLPVEAVFDCTDIIGKVFDDRNMNGYQDGVIEDRGITDQTYDGGKFTVAPIIEPDGEPGLPNVRLSTVDGTIITTDEYGRYSVPCAALPGDTGENFTLKLDTRSLPSGYQVTTENPRVIRVTAGTMARLNFGATIATVVDIDLMDSAFAPGSEEITPALRQGVDQLVAALQEDPSVLRLTYYRADESQQLARDRMDRLEALIRDRWRDTGAGRLPIERTINRLQ</sequence>
<dbReference type="Pfam" id="PF01345">
    <property type="entry name" value="DUF11"/>
    <property type="match status" value="1"/>
</dbReference>
<feature type="compositionally biased region" description="Polar residues" evidence="1">
    <location>
        <begin position="3414"/>
        <end position="3423"/>
    </location>
</feature>
<dbReference type="Gene3D" id="2.60.40.740">
    <property type="match status" value="1"/>
</dbReference>
<reference evidence="7 8" key="1">
    <citation type="journal article" date="2015" name="Genome Announc.">
        <title>Closed Genome Sequence of Octadecabacter temperatus SB1, the First Mesophilic Species of the Genus Octadecabacter.</title>
        <authorList>
            <person name="Voget S."/>
            <person name="Billerbeck S."/>
            <person name="Simon M."/>
            <person name="Daniel R."/>
        </authorList>
    </citation>
    <scope>NUCLEOTIDE SEQUENCE [LARGE SCALE GENOMIC DNA]</scope>
    <source>
        <strain evidence="7 8">SB1</strain>
    </source>
</reference>
<dbReference type="InterPro" id="IPR055354">
    <property type="entry name" value="DUF7507"/>
</dbReference>
<dbReference type="STRING" id="1458307.OSB_12000"/>
<dbReference type="NCBIfam" id="TIGR01451">
    <property type="entry name" value="B_ant_repeat"/>
    <property type="match status" value="9"/>
</dbReference>
<feature type="region of interest" description="Disordered" evidence="1">
    <location>
        <begin position="1555"/>
        <end position="1574"/>
    </location>
</feature>
<evidence type="ECO:0000313" key="8">
    <source>
        <dbReference type="Proteomes" id="UP000067444"/>
    </source>
</evidence>
<keyword evidence="8" id="KW-1185">Reference proteome</keyword>
<keyword evidence="2" id="KW-0732">Signal</keyword>
<feature type="domain" description="SpaA-like prealbumin fold" evidence="6">
    <location>
        <begin position="205"/>
        <end position="315"/>
    </location>
</feature>
<proteinExistence type="predicted"/>
<dbReference type="PANTHER" id="PTHR34819:SF3">
    <property type="entry name" value="CELL SURFACE PROTEIN"/>
    <property type="match status" value="1"/>
</dbReference>
<feature type="domain" description="DUF7507" evidence="5">
    <location>
        <begin position="418"/>
        <end position="515"/>
    </location>
</feature>
<dbReference type="InterPro" id="IPR001434">
    <property type="entry name" value="OmcB-like_DUF11"/>
</dbReference>
<dbReference type="Pfam" id="PF19403">
    <property type="entry name" value="SpaA_2"/>
    <property type="match status" value="1"/>
</dbReference>
<dbReference type="Proteomes" id="UP000067444">
    <property type="component" value="Chromosome"/>
</dbReference>
<accession>A0A0K0Y4A7</accession>
<feature type="region of interest" description="Disordered" evidence="1">
    <location>
        <begin position="2305"/>
        <end position="2327"/>
    </location>
</feature>
<feature type="domain" description="DUF7507" evidence="5">
    <location>
        <begin position="1713"/>
        <end position="1823"/>
    </location>
</feature>
<feature type="domain" description="DUF7507" evidence="5">
    <location>
        <begin position="3176"/>
        <end position="3291"/>
    </location>
</feature>
<dbReference type="InterPro" id="IPR055371">
    <property type="entry name" value="SpaA_PFL_dom_4"/>
</dbReference>
<feature type="domain" description="DUF7507" evidence="5">
    <location>
        <begin position="2194"/>
        <end position="2310"/>
    </location>
</feature>
<dbReference type="PATRIC" id="fig|1458307.3.peg.1214"/>
<feature type="domain" description="DUF7507" evidence="5">
    <location>
        <begin position="1341"/>
        <end position="1445"/>
    </location>
</feature>
<feature type="domain" description="DUF7507" evidence="5">
    <location>
        <begin position="2464"/>
        <end position="2566"/>
    </location>
</feature>
<feature type="compositionally biased region" description="Polar residues" evidence="1">
    <location>
        <begin position="2432"/>
        <end position="2443"/>
    </location>
</feature>
<feature type="region of interest" description="Disordered" evidence="1">
    <location>
        <begin position="3147"/>
        <end position="3172"/>
    </location>
</feature>
<feature type="domain" description="DUF7507" evidence="5">
    <location>
        <begin position="2691"/>
        <end position="2797"/>
    </location>
</feature>
<evidence type="ECO:0000256" key="1">
    <source>
        <dbReference type="SAM" id="MobiDB-lite"/>
    </source>
</evidence>
<feature type="domain" description="SpaA-like prealbumin fold" evidence="4">
    <location>
        <begin position="321"/>
        <end position="406"/>
    </location>
</feature>
<feature type="region of interest" description="Disordered" evidence="1">
    <location>
        <begin position="3414"/>
        <end position="3439"/>
    </location>
</feature>
<feature type="domain" description="DUF7507" evidence="5">
    <location>
        <begin position="1481"/>
        <end position="1558"/>
    </location>
</feature>
<dbReference type="InterPro" id="IPR045826">
    <property type="entry name" value="SpaA_PFL_dom_2"/>
</dbReference>
<feature type="domain" description="DUF7507" evidence="5">
    <location>
        <begin position="1955"/>
        <end position="2055"/>
    </location>
</feature>
<feature type="domain" description="DUF7507" evidence="5">
    <location>
        <begin position="1840"/>
        <end position="1935"/>
    </location>
</feature>
<feature type="region of interest" description="Disordered" evidence="1">
    <location>
        <begin position="2432"/>
        <end position="2456"/>
    </location>
</feature>
<evidence type="ECO:0000259" key="3">
    <source>
        <dbReference type="Pfam" id="PF01345"/>
    </source>
</evidence>
<dbReference type="InterPro" id="IPR047589">
    <property type="entry name" value="DUF11_rpt"/>
</dbReference>
<name>A0A0K0Y4A7_9RHOB</name>
<feature type="domain" description="DUF7507" evidence="5">
    <location>
        <begin position="2336"/>
        <end position="2443"/>
    </location>
</feature>
<evidence type="ECO:0000259" key="5">
    <source>
        <dbReference type="Pfam" id="PF24346"/>
    </source>
</evidence>
<feature type="domain" description="DUF7507" evidence="5">
    <location>
        <begin position="2819"/>
        <end position="2914"/>
    </location>
</feature>
<dbReference type="EMBL" id="CP012160">
    <property type="protein sequence ID" value="AKS45755.1"/>
    <property type="molecule type" value="Genomic_DNA"/>
</dbReference>
<feature type="domain" description="DUF7507" evidence="5">
    <location>
        <begin position="1219"/>
        <end position="1311"/>
    </location>
</feature>
<feature type="domain" description="DUF7507" evidence="5">
    <location>
        <begin position="639"/>
        <end position="740"/>
    </location>
</feature>
<feature type="compositionally biased region" description="Acidic residues" evidence="1">
    <location>
        <begin position="3293"/>
        <end position="3306"/>
    </location>
</feature>
<feature type="chain" id="PRO_5043612930" evidence="2">
    <location>
        <begin position="19"/>
        <end position="3928"/>
    </location>
</feature>
<organism evidence="7 8">
    <name type="scientific">Octadecabacter temperatus</name>
    <dbReference type="NCBI Taxonomy" id="1458307"/>
    <lineage>
        <taxon>Bacteria</taxon>
        <taxon>Pseudomonadati</taxon>
        <taxon>Pseudomonadota</taxon>
        <taxon>Alphaproteobacteria</taxon>
        <taxon>Rhodobacterales</taxon>
        <taxon>Roseobacteraceae</taxon>
        <taxon>Octadecabacter</taxon>
    </lineage>
</organism>
<feature type="domain" description="DUF11" evidence="3">
    <location>
        <begin position="3584"/>
        <end position="3690"/>
    </location>
</feature>
<feature type="domain" description="DUF7507" evidence="5">
    <location>
        <begin position="2578"/>
        <end position="2680"/>
    </location>
</feature>